<evidence type="ECO:0000256" key="1">
    <source>
        <dbReference type="SAM" id="Phobius"/>
    </source>
</evidence>
<name>A0A0E9Q1W7_ANGAN</name>
<feature type="transmembrane region" description="Helical" evidence="1">
    <location>
        <begin position="6"/>
        <end position="29"/>
    </location>
</feature>
<reference evidence="2" key="2">
    <citation type="journal article" date="2015" name="Fish Shellfish Immunol.">
        <title>Early steps in the European eel (Anguilla anguilla)-Vibrio vulnificus interaction in the gills: Role of the RtxA13 toxin.</title>
        <authorList>
            <person name="Callol A."/>
            <person name="Pajuelo D."/>
            <person name="Ebbesson L."/>
            <person name="Teles M."/>
            <person name="MacKenzie S."/>
            <person name="Amaro C."/>
        </authorList>
    </citation>
    <scope>NUCLEOTIDE SEQUENCE</scope>
</reference>
<dbReference type="EMBL" id="GBXM01098060">
    <property type="protein sequence ID" value="JAH10517.1"/>
    <property type="molecule type" value="Transcribed_RNA"/>
</dbReference>
<organism evidence="2">
    <name type="scientific">Anguilla anguilla</name>
    <name type="common">European freshwater eel</name>
    <name type="synonym">Muraena anguilla</name>
    <dbReference type="NCBI Taxonomy" id="7936"/>
    <lineage>
        <taxon>Eukaryota</taxon>
        <taxon>Metazoa</taxon>
        <taxon>Chordata</taxon>
        <taxon>Craniata</taxon>
        <taxon>Vertebrata</taxon>
        <taxon>Euteleostomi</taxon>
        <taxon>Actinopterygii</taxon>
        <taxon>Neopterygii</taxon>
        <taxon>Teleostei</taxon>
        <taxon>Anguilliformes</taxon>
        <taxon>Anguillidae</taxon>
        <taxon>Anguilla</taxon>
    </lineage>
</organism>
<keyword evidence="1" id="KW-0472">Membrane</keyword>
<keyword evidence="1" id="KW-1133">Transmembrane helix</keyword>
<dbReference type="AlphaFoldDB" id="A0A0E9Q1W7"/>
<accession>A0A0E9Q1W7</accession>
<evidence type="ECO:0000313" key="2">
    <source>
        <dbReference type="EMBL" id="JAH10517.1"/>
    </source>
</evidence>
<protein>
    <submittedName>
        <fullName evidence="2">Uncharacterized protein</fullName>
    </submittedName>
</protein>
<reference evidence="2" key="1">
    <citation type="submission" date="2014-11" db="EMBL/GenBank/DDBJ databases">
        <authorList>
            <person name="Amaro Gonzalez C."/>
        </authorList>
    </citation>
    <scope>NUCLEOTIDE SEQUENCE</scope>
</reference>
<proteinExistence type="predicted"/>
<keyword evidence="1" id="KW-0812">Transmembrane</keyword>
<sequence>MTVLRYTVLLRCLFWGADLCWLACFRVLVSGS</sequence>